<dbReference type="Gene3D" id="3.40.1010.10">
    <property type="entry name" value="Cobalt-precorrin-4 Transmethylase, Domain 1"/>
    <property type="match status" value="1"/>
</dbReference>
<gene>
    <name evidence="9" type="ORF">JN12_02754</name>
</gene>
<dbReference type="CDD" id="cd11645">
    <property type="entry name" value="Precorrin_2_C20_MT"/>
    <property type="match status" value="1"/>
</dbReference>
<dbReference type="PANTHER" id="PTHR43467">
    <property type="entry name" value="COBALT-PRECORRIN-2 C(20)-METHYLTRANSFERASE"/>
    <property type="match status" value="1"/>
</dbReference>
<evidence type="ECO:0000256" key="3">
    <source>
        <dbReference type="ARBA" id="ARBA00022573"/>
    </source>
</evidence>
<dbReference type="Proteomes" id="UP000319449">
    <property type="component" value="Unassembled WGS sequence"/>
</dbReference>
<keyword evidence="4 9" id="KW-0489">Methyltransferase</keyword>
<name>A0A562VJ71_9BACT</name>
<dbReference type="UniPathway" id="UPA00148"/>
<evidence type="ECO:0000256" key="5">
    <source>
        <dbReference type="ARBA" id="ARBA00022679"/>
    </source>
</evidence>
<dbReference type="EMBL" id="VLLN01000018">
    <property type="protein sequence ID" value="TWJ17993.1"/>
    <property type="molecule type" value="Genomic_DNA"/>
</dbReference>
<dbReference type="InterPro" id="IPR000878">
    <property type="entry name" value="4pyrrol_Mease"/>
</dbReference>
<organism evidence="9 10">
    <name type="scientific">Geobacter argillaceus</name>
    <dbReference type="NCBI Taxonomy" id="345631"/>
    <lineage>
        <taxon>Bacteria</taxon>
        <taxon>Pseudomonadati</taxon>
        <taxon>Thermodesulfobacteriota</taxon>
        <taxon>Desulfuromonadia</taxon>
        <taxon>Geobacterales</taxon>
        <taxon>Geobacteraceae</taxon>
        <taxon>Geobacter</taxon>
    </lineage>
</organism>
<feature type="domain" description="Tetrapyrrole methylase" evidence="8">
    <location>
        <begin position="3"/>
        <end position="213"/>
    </location>
</feature>
<dbReference type="Gene3D" id="3.30.950.10">
    <property type="entry name" value="Methyltransferase, Cobalt-precorrin-4 Transmethylase, Domain 2"/>
    <property type="match status" value="1"/>
</dbReference>
<dbReference type="AlphaFoldDB" id="A0A562VJ71"/>
<dbReference type="InterPro" id="IPR006364">
    <property type="entry name" value="CobI/CbiL/CobIJ_dom"/>
</dbReference>
<protein>
    <submittedName>
        <fullName evidence="9">Precorrin-2 C20-methyltransferase /cobalt-factor II C20-methyltransferase</fullName>
    </submittedName>
</protein>
<sequence length="238" mass="26099">MAKIYAVGVGPGDPELLTRKAERIIREVPVICAPTGAADAASYALSIVEPFIDRSRQELLVQVFPMKKDQAGLAAFWEEAAAQVAERVRAGQDVAFITIGDPFLYSTFLYLYRIFKECYPEIPVEVVPGISSINAAAAAAGVPLGMTADRIAILPATYEDDELRRTFAAFDTVILMKVHRVFDRVYTLLKELGLENHAVFVRRVGGTDEEVVSALDTLVGKPLDYLSLLIVTKHSIAR</sequence>
<dbReference type="PIRSF" id="PIRSF036427">
    <property type="entry name" value="Precrrn-2_mtase"/>
    <property type="match status" value="1"/>
</dbReference>
<accession>A0A562VJ71</accession>
<dbReference type="RefSeq" id="WP_170241925.1">
    <property type="nucleotide sequence ID" value="NZ_VLLN01000018.1"/>
</dbReference>
<keyword evidence="3" id="KW-0169">Cobalamin biosynthesis</keyword>
<dbReference type="InterPro" id="IPR014776">
    <property type="entry name" value="4pyrrole_Mease_sub2"/>
</dbReference>
<dbReference type="GO" id="GO:0030788">
    <property type="term" value="F:precorrin-2 C20-methyltransferase activity"/>
    <property type="evidence" value="ECO:0007669"/>
    <property type="project" value="InterPro"/>
</dbReference>
<proteinExistence type="inferred from homology"/>
<dbReference type="PANTHER" id="PTHR43467:SF2">
    <property type="entry name" value="COBALT-PRECORRIN-2 C(20)-METHYLTRANSFERASE"/>
    <property type="match status" value="1"/>
</dbReference>
<evidence type="ECO:0000256" key="4">
    <source>
        <dbReference type="ARBA" id="ARBA00022603"/>
    </source>
</evidence>
<keyword evidence="10" id="KW-1185">Reference proteome</keyword>
<evidence type="ECO:0000313" key="9">
    <source>
        <dbReference type="EMBL" id="TWJ17993.1"/>
    </source>
</evidence>
<comment type="pathway">
    <text evidence="1">Cofactor biosynthesis; adenosylcobalamin biosynthesis.</text>
</comment>
<comment type="caution">
    <text evidence="9">The sequence shown here is derived from an EMBL/GenBank/DDBJ whole genome shotgun (WGS) entry which is preliminary data.</text>
</comment>
<evidence type="ECO:0000259" key="8">
    <source>
        <dbReference type="Pfam" id="PF00590"/>
    </source>
</evidence>
<comment type="similarity">
    <text evidence="2 7">Belongs to the precorrin methyltransferase family.</text>
</comment>
<evidence type="ECO:0000256" key="1">
    <source>
        <dbReference type="ARBA" id="ARBA00004953"/>
    </source>
</evidence>
<dbReference type="InterPro" id="IPR012382">
    <property type="entry name" value="CobI/CbiL"/>
</dbReference>
<dbReference type="Pfam" id="PF00590">
    <property type="entry name" value="TP_methylase"/>
    <property type="match status" value="1"/>
</dbReference>
<dbReference type="NCBIfam" id="TIGR01467">
    <property type="entry name" value="cobI_cbiL"/>
    <property type="match status" value="1"/>
</dbReference>
<evidence type="ECO:0000256" key="2">
    <source>
        <dbReference type="ARBA" id="ARBA00005879"/>
    </source>
</evidence>
<evidence type="ECO:0000256" key="7">
    <source>
        <dbReference type="PIRNR" id="PIRNR036427"/>
    </source>
</evidence>
<dbReference type="InterPro" id="IPR035996">
    <property type="entry name" value="4pyrrol_Methylase_sf"/>
</dbReference>
<reference evidence="9 10" key="1">
    <citation type="submission" date="2019-07" db="EMBL/GenBank/DDBJ databases">
        <title>Genomic Encyclopedia of Archaeal and Bacterial Type Strains, Phase II (KMG-II): from individual species to whole genera.</title>
        <authorList>
            <person name="Goeker M."/>
        </authorList>
    </citation>
    <scope>NUCLEOTIDE SEQUENCE [LARGE SCALE GENOMIC DNA]</scope>
    <source>
        <strain evidence="9 10">ATCC BAA-1139</strain>
    </source>
</reference>
<keyword evidence="5 9" id="KW-0808">Transferase</keyword>
<evidence type="ECO:0000256" key="6">
    <source>
        <dbReference type="ARBA" id="ARBA00022691"/>
    </source>
</evidence>
<dbReference type="GO" id="GO:0032259">
    <property type="term" value="P:methylation"/>
    <property type="evidence" value="ECO:0007669"/>
    <property type="project" value="UniProtKB-KW"/>
</dbReference>
<dbReference type="GO" id="GO:0009236">
    <property type="term" value="P:cobalamin biosynthetic process"/>
    <property type="evidence" value="ECO:0007669"/>
    <property type="project" value="UniProtKB-UniRule"/>
</dbReference>
<keyword evidence="6" id="KW-0949">S-adenosyl-L-methionine</keyword>
<dbReference type="InterPro" id="IPR014777">
    <property type="entry name" value="4pyrrole_Mease_sub1"/>
</dbReference>
<evidence type="ECO:0000313" key="10">
    <source>
        <dbReference type="Proteomes" id="UP000319449"/>
    </source>
</evidence>
<dbReference type="SUPFAM" id="SSF53790">
    <property type="entry name" value="Tetrapyrrole methylase"/>
    <property type="match status" value="1"/>
</dbReference>